<proteinExistence type="predicted"/>
<reference evidence="1 2" key="1">
    <citation type="journal article" date="2009" name="J. Bacteriol.">
        <title>Complete genome sequence of Robiginitalea biformata HTCC2501.</title>
        <authorList>
            <person name="Oh H.M."/>
            <person name="Giovannoni S.J."/>
            <person name="Lee K."/>
            <person name="Ferriera S."/>
            <person name="Johnson J."/>
            <person name="Cho J.C."/>
        </authorList>
    </citation>
    <scope>NUCLEOTIDE SEQUENCE [LARGE SCALE GENOMIC DNA]</scope>
    <source>
        <strain evidence="2">ATCC BAA-864 / HTCC2501 / KCTC 12146</strain>
    </source>
</reference>
<gene>
    <name evidence="1" type="ordered locus">RB2501_01266</name>
</gene>
<sequence length="199" mass="23196">MIPFALPPDYRKRILRFAKDVGIYVSLLFASFKAFRNDTLRVQAQAQKDVLDERLEARTRQVDSLRTENYLLDARIKNVLSRIVNDSRDLDDLPFPVWIKLYDPLSRNFKRVYFNKAYERKYDTDRIATLGRVDKEEVAPEIAASWHKSDWAAYRSRTPIEADDLTPGGGSVPVVKWRNDEGGLTYIYGMDLSKDDWEL</sequence>
<name>A4CP46_ROBBH</name>
<dbReference type="AlphaFoldDB" id="A4CP46"/>
<dbReference type="HOGENOM" id="CLU_1371310_0_0_10"/>
<accession>A4CP46</accession>
<dbReference type="OrthoDB" id="7000272at2"/>
<evidence type="ECO:0000313" key="2">
    <source>
        <dbReference type="Proteomes" id="UP000009049"/>
    </source>
</evidence>
<evidence type="ECO:0000313" key="1">
    <source>
        <dbReference type="EMBL" id="EAR14663.1"/>
    </source>
</evidence>
<organism evidence="1 2">
    <name type="scientific">Robiginitalea biformata (strain ATCC BAA-864 / DSM 15991 / KCTC 12146 / HTCC2501)</name>
    <dbReference type="NCBI Taxonomy" id="313596"/>
    <lineage>
        <taxon>Bacteria</taxon>
        <taxon>Pseudomonadati</taxon>
        <taxon>Bacteroidota</taxon>
        <taxon>Flavobacteriia</taxon>
        <taxon>Flavobacteriales</taxon>
        <taxon>Flavobacteriaceae</taxon>
        <taxon>Robiginitalea</taxon>
    </lineage>
</organism>
<dbReference type="STRING" id="313596.RB2501_01266"/>
<protein>
    <submittedName>
        <fullName evidence="1">Uncharacterized protein</fullName>
    </submittedName>
</protein>
<dbReference type="Proteomes" id="UP000009049">
    <property type="component" value="Chromosome"/>
</dbReference>
<keyword evidence="2" id="KW-1185">Reference proteome</keyword>
<dbReference type="RefSeq" id="WP_015755450.1">
    <property type="nucleotide sequence ID" value="NC_013222.1"/>
</dbReference>
<dbReference type="KEGG" id="rbi:RB2501_01266"/>
<dbReference type="EMBL" id="CP001712">
    <property type="protein sequence ID" value="EAR14663.1"/>
    <property type="molecule type" value="Genomic_DNA"/>
</dbReference>